<gene>
    <name evidence="3" type="primary">AC4</name>
</gene>
<dbReference type="InterPro" id="IPR002488">
    <property type="entry name" value="Gemini_C4"/>
</dbReference>
<reference evidence="3" key="1">
    <citation type="journal article" date="2012" name="BMC Evol. Biol.">
        <title>East African cassava mosaic-like viruses from Africa to Indian ocean islands: molecular diversity, evolutionary history and geographical dissemination of a bipartite begomovirus.</title>
        <authorList>
            <person name="De Bruyn A."/>
            <person name="Villemot J."/>
            <person name="Lefeuvre P."/>
            <person name="Villar E."/>
            <person name="Hoareau M."/>
            <person name="Harimalala M."/>
            <person name="Abdoul-Karime A.L."/>
            <person name="Abdou-Chakour C."/>
            <person name="Reynaud B."/>
            <person name="Harkins G.W."/>
            <person name="Varsani A."/>
            <person name="Martin D.P."/>
            <person name="Lett J.M."/>
        </authorList>
    </citation>
    <scope>NUCLEOTIDE SEQUENCE</scope>
    <source>
        <strain evidence="3">Comoros:Grande-Comore:GC26BA1:2009</strain>
    </source>
</reference>
<dbReference type="Pfam" id="PF01492">
    <property type="entry name" value="Gemini_C4"/>
    <property type="match status" value="1"/>
</dbReference>
<organism evidence="3">
    <name type="scientific">East African cassava mosaic Kenya virus</name>
    <dbReference type="NCBI Taxonomy" id="393599"/>
    <lineage>
        <taxon>Viruses</taxon>
        <taxon>Monodnaviria</taxon>
        <taxon>Shotokuvirae</taxon>
        <taxon>Cressdnaviricota</taxon>
        <taxon>Repensiviricetes</taxon>
        <taxon>Geplafuvirales</taxon>
        <taxon>Geminiviridae</taxon>
        <taxon>Begomovirus</taxon>
        <taxon>Begomovirus manihotiskenyaense</taxon>
    </lineage>
</organism>
<accession>I6LXN1</accession>
<evidence type="ECO:0000313" key="3">
    <source>
        <dbReference type="EMBL" id="AEG89938.1"/>
    </source>
</evidence>
<name>I6LXN1_9GEMI</name>
<proteinExistence type="inferred from homology"/>
<dbReference type="EMBL" id="JF909100">
    <property type="protein sequence ID" value="AEG89938.1"/>
    <property type="molecule type" value="Genomic_DNA"/>
</dbReference>
<comment type="similarity">
    <text evidence="1">Belongs to the geminiviridae protein AC4/C4 family.</text>
</comment>
<evidence type="ECO:0000256" key="2">
    <source>
        <dbReference type="ARBA" id="ARBA00022581"/>
    </source>
</evidence>
<protein>
    <submittedName>
        <fullName evidence="3">C4 protein</fullName>
    </submittedName>
</protein>
<evidence type="ECO:0000256" key="1">
    <source>
        <dbReference type="ARBA" id="ARBA00008996"/>
    </source>
</evidence>
<sequence>MPFGGHHINCPPIPPIATDFECPPIAIRQRKCQGLVVLASKPKTISSHIPNVLYRKKRPWISSDNSKHQQINCSSRSAESSMKMGNLICMPSFSSKASTIVPTNDSSTSYPLPGPPISTQIFRELNQAPTSSPIWIRTETPSNGASFRSTDDLLEADNNPPMTLTPRLLTQQISQRLLM</sequence>
<keyword evidence="2" id="KW-0945">Host-virus interaction</keyword>